<name>A0A8H6JV11_9PEZI</name>
<sequence>MSSFEATPSTTTTPCVPLTMYERRLINGAMSRPEVMELGVCAAEMARARARPRSPAFAGAVTETRLRRIHYSAVAHRLAPDDRRRDSSQPNWIPSPWWTAPVVDSETPTAIEVLVSAESLSPLTPVFRRLCTSFRDDAVTHHLFIFGYIKKHDAKSARHRAEYEEMERRRDAFTEPNTIPMVDDRLTSAGCAWRPSTPGTSATNMDMRLVHGSYDGVTMIDADGNPVLDEEEMEEQLAWWAQWEEDRGA</sequence>
<evidence type="ECO:0000313" key="2">
    <source>
        <dbReference type="Proteomes" id="UP000654918"/>
    </source>
</evidence>
<reference evidence="1" key="1">
    <citation type="journal article" date="2020" name="Phytopathology">
        <title>Genome Sequence Resources of Colletotrichum truncatum, C. plurivorum, C. musicola, and C. sojae: Four Species Pathogenic to Soybean (Glycine max).</title>
        <authorList>
            <person name="Rogerio F."/>
            <person name="Boufleur T.R."/>
            <person name="Ciampi-Guillardi M."/>
            <person name="Sukno S.A."/>
            <person name="Thon M.R."/>
            <person name="Massola Junior N.S."/>
            <person name="Baroncelli R."/>
        </authorList>
    </citation>
    <scope>NUCLEOTIDE SEQUENCE</scope>
    <source>
        <strain evidence="1">LFN00145</strain>
    </source>
</reference>
<accession>A0A8H6JV11</accession>
<dbReference type="Proteomes" id="UP000654918">
    <property type="component" value="Unassembled WGS sequence"/>
</dbReference>
<proteinExistence type="predicted"/>
<organism evidence="1 2">
    <name type="scientific">Colletotrichum plurivorum</name>
    <dbReference type="NCBI Taxonomy" id="2175906"/>
    <lineage>
        <taxon>Eukaryota</taxon>
        <taxon>Fungi</taxon>
        <taxon>Dikarya</taxon>
        <taxon>Ascomycota</taxon>
        <taxon>Pezizomycotina</taxon>
        <taxon>Sordariomycetes</taxon>
        <taxon>Hypocreomycetidae</taxon>
        <taxon>Glomerellales</taxon>
        <taxon>Glomerellaceae</taxon>
        <taxon>Colletotrichum</taxon>
        <taxon>Colletotrichum orchidearum species complex</taxon>
    </lineage>
</organism>
<gene>
    <name evidence="1" type="ORF">CPLU01_12906</name>
</gene>
<evidence type="ECO:0000313" key="1">
    <source>
        <dbReference type="EMBL" id="KAF6819894.1"/>
    </source>
</evidence>
<dbReference type="EMBL" id="WIGO01000279">
    <property type="protein sequence ID" value="KAF6819894.1"/>
    <property type="molecule type" value="Genomic_DNA"/>
</dbReference>
<dbReference type="AlphaFoldDB" id="A0A8H6JV11"/>
<protein>
    <submittedName>
        <fullName evidence="1">Uncharacterized protein</fullName>
    </submittedName>
</protein>
<comment type="caution">
    <text evidence="1">The sequence shown here is derived from an EMBL/GenBank/DDBJ whole genome shotgun (WGS) entry which is preliminary data.</text>
</comment>
<keyword evidence="2" id="KW-1185">Reference proteome</keyword>